<dbReference type="Pfam" id="PF04149">
    <property type="entry name" value="DUF397"/>
    <property type="match status" value="1"/>
</dbReference>
<evidence type="ECO:0000313" key="3">
    <source>
        <dbReference type="Proteomes" id="UP000316706"/>
    </source>
</evidence>
<comment type="caution">
    <text evidence="2">The sequence shown here is derived from an EMBL/GenBank/DDBJ whole genome shotgun (WGS) entry which is preliminary data.</text>
</comment>
<keyword evidence="3" id="KW-1185">Reference proteome</keyword>
<dbReference type="OrthoDB" id="3482604at2"/>
<proteinExistence type="predicted"/>
<gene>
    <name evidence="2" type="ORF">FHX41_0433</name>
</gene>
<organism evidence="2 3">
    <name type="scientific">Actinomadura hallensis</name>
    <dbReference type="NCBI Taxonomy" id="337895"/>
    <lineage>
        <taxon>Bacteria</taxon>
        <taxon>Bacillati</taxon>
        <taxon>Actinomycetota</taxon>
        <taxon>Actinomycetes</taxon>
        <taxon>Streptosporangiales</taxon>
        <taxon>Thermomonosporaceae</taxon>
        <taxon>Actinomadura</taxon>
    </lineage>
</organism>
<name>A0A543I8E9_9ACTN</name>
<dbReference type="AlphaFoldDB" id="A0A543I8E9"/>
<reference evidence="2 3" key="1">
    <citation type="submission" date="2019-06" db="EMBL/GenBank/DDBJ databases">
        <title>Sequencing the genomes of 1000 actinobacteria strains.</title>
        <authorList>
            <person name="Klenk H.-P."/>
        </authorList>
    </citation>
    <scope>NUCLEOTIDE SEQUENCE [LARGE SCALE GENOMIC DNA]</scope>
    <source>
        <strain evidence="2 3">DSM 45043</strain>
    </source>
</reference>
<accession>A0A543I8E9</accession>
<dbReference type="Proteomes" id="UP000316706">
    <property type="component" value="Unassembled WGS sequence"/>
</dbReference>
<protein>
    <submittedName>
        <fullName evidence="2">Uncharacterized protein DUF397</fullName>
    </submittedName>
</protein>
<evidence type="ECO:0000259" key="1">
    <source>
        <dbReference type="Pfam" id="PF04149"/>
    </source>
</evidence>
<evidence type="ECO:0000313" key="2">
    <source>
        <dbReference type="EMBL" id="TQM66841.1"/>
    </source>
</evidence>
<dbReference type="InterPro" id="IPR007278">
    <property type="entry name" value="DUF397"/>
</dbReference>
<feature type="domain" description="DUF397" evidence="1">
    <location>
        <begin position="7"/>
        <end position="60"/>
    </location>
</feature>
<sequence>MTTTRPTWRKSSHSTEGTSAQCVEVAKLGKAIRVRDSQRPGCGHITLTSEAFTAMLRQIKGVE</sequence>
<dbReference type="RefSeq" id="WP_141965928.1">
    <property type="nucleotide sequence ID" value="NZ_VFPO01000001.1"/>
</dbReference>
<dbReference type="EMBL" id="VFPO01000001">
    <property type="protein sequence ID" value="TQM66841.1"/>
    <property type="molecule type" value="Genomic_DNA"/>
</dbReference>